<sequence length="199" mass="22112">MMLADGMHDVPPGKVATVVTHLEMRARADLSGRAAPHGWTLRRVATPDLDWYRQIFQAVGEDWLWFSRRFMSDKDLAAIVHHDDVAIWTLSKDGTDAALLELDFRTAGECELAFFGVTSDLIGAGAGRFLMDVAIDQAWARAISRLHVHTCTLDSPQALGFYRRAGFVPIRQQIEIAEDPRVSKGYDTALAPHVPIFAP</sequence>
<comment type="caution">
    <text evidence="4">The sequence shown here is derived from an EMBL/GenBank/DDBJ whole genome shotgun (WGS) entry which is preliminary data.</text>
</comment>
<evidence type="ECO:0000313" key="4">
    <source>
        <dbReference type="EMBL" id="KEJ94933.1"/>
    </source>
</evidence>
<keyword evidence="1 4" id="KW-0808">Transferase</keyword>
<dbReference type="InterPro" id="IPR000182">
    <property type="entry name" value="GNAT_dom"/>
</dbReference>
<dbReference type="Pfam" id="PF00583">
    <property type="entry name" value="Acetyltransf_1"/>
    <property type="match status" value="1"/>
</dbReference>
<keyword evidence="5" id="KW-1185">Reference proteome</keyword>
<accession>A0A073IX53</accession>
<evidence type="ECO:0000259" key="3">
    <source>
        <dbReference type="PROSITE" id="PS51186"/>
    </source>
</evidence>
<dbReference type="Gene3D" id="3.40.630.30">
    <property type="match status" value="1"/>
</dbReference>
<evidence type="ECO:0000256" key="2">
    <source>
        <dbReference type="ARBA" id="ARBA00023315"/>
    </source>
</evidence>
<dbReference type="AlphaFoldDB" id="A0A073IX53"/>
<reference evidence="4 5" key="1">
    <citation type="submission" date="2014-01" db="EMBL/GenBank/DDBJ databases">
        <title>Sulfitobacter sp. H3 (MCCC 1A00686) Genome Sequencing.</title>
        <authorList>
            <person name="Lai Q."/>
            <person name="Hong Z."/>
        </authorList>
    </citation>
    <scope>NUCLEOTIDE SEQUENCE [LARGE SCALE GENOMIC DNA]</scope>
    <source>
        <strain evidence="4 5">H3</strain>
    </source>
</reference>
<organism evidence="4 5">
    <name type="scientific">Pseudosulfitobacter pseudonitzschiae</name>
    <dbReference type="NCBI Taxonomy" id="1402135"/>
    <lineage>
        <taxon>Bacteria</taxon>
        <taxon>Pseudomonadati</taxon>
        <taxon>Pseudomonadota</taxon>
        <taxon>Alphaproteobacteria</taxon>
        <taxon>Rhodobacterales</taxon>
        <taxon>Roseobacteraceae</taxon>
        <taxon>Pseudosulfitobacter</taxon>
    </lineage>
</organism>
<evidence type="ECO:0000313" key="5">
    <source>
        <dbReference type="Proteomes" id="UP000027746"/>
    </source>
</evidence>
<gene>
    <name evidence="4" type="ORF">SUH3_24450</name>
</gene>
<dbReference type="CDD" id="cd04301">
    <property type="entry name" value="NAT_SF"/>
    <property type="match status" value="1"/>
</dbReference>
<keyword evidence="2" id="KW-0012">Acyltransferase</keyword>
<dbReference type="PANTHER" id="PTHR43800:SF1">
    <property type="entry name" value="PEPTIDYL-LYSINE N-ACETYLTRANSFERASE YJAB"/>
    <property type="match status" value="1"/>
</dbReference>
<dbReference type="PANTHER" id="PTHR43800">
    <property type="entry name" value="PEPTIDYL-LYSINE N-ACETYLTRANSFERASE YJAB"/>
    <property type="match status" value="1"/>
</dbReference>
<dbReference type="Proteomes" id="UP000027746">
    <property type="component" value="Unassembled WGS sequence"/>
</dbReference>
<dbReference type="InterPro" id="IPR016181">
    <property type="entry name" value="Acyl_CoA_acyltransferase"/>
</dbReference>
<feature type="domain" description="N-acetyltransferase" evidence="3">
    <location>
        <begin position="39"/>
        <end position="189"/>
    </location>
</feature>
<dbReference type="EMBL" id="JAMD01000009">
    <property type="protein sequence ID" value="KEJ94933.1"/>
    <property type="molecule type" value="Genomic_DNA"/>
</dbReference>
<proteinExistence type="predicted"/>
<name>A0A073IX53_9RHOB</name>
<dbReference type="GO" id="GO:0016747">
    <property type="term" value="F:acyltransferase activity, transferring groups other than amino-acyl groups"/>
    <property type="evidence" value="ECO:0007669"/>
    <property type="project" value="InterPro"/>
</dbReference>
<dbReference type="SUPFAM" id="SSF55729">
    <property type="entry name" value="Acyl-CoA N-acyltransferases (Nat)"/>
    <property type="match status" value="1"/>
</dbReference>
<protein>
    <submittedName>
        <fullName evidence="4">GCN5 family acetyltransferase</fullName>
    </submittedName>
</protein>
<dbReference type="PROSITE" id="PS51186">
    <property type="entry name" value="GNAT"/>
    <property type="match status" value="1"/>
</dbReference>
<evidence type="ECO:0000256" key="1">
    <source>
        <dbReference type="ARBA" id="ARBA00022679"/>
    </source>
</evidence>